<dbReference type="InterPro" id="IPR011705">
    <property type="entry name" value="BACK"/>
</dbReference>
<dbReference type="Proteomes" id="UP001620626">
    <property type="component" value="Unassembled WGS sequence"/>
</dbReference>
<dbReference type="Pfam" id="PF00651">
    <property type="entry name" value="BTB"/>
    <property type="match status" value="1"/>
</dbReference>
<dbReference type="SMART" id="SM00875">
    <property type="entry name" value="BACK"/>
    <property type="match status" value="1"/>
</dbReference>
<dbReference type="PROSITE" id="PS50144">
    <property type="entry name" value="MATH"/>
    <property type="match status" value="1"/>
</dbReference>
<dbReference type="Pfam" id="PF07707">
    <property type="entry name" value="BACK"/>
    <property type="match status" value="1"/>
</dbReference>
<dbReference type="InterPro" id="IPR011333">
    <property type="entry name" value="SKP1/BTB/POZ_sf"/>
</dbReference>
<gene>
    <name evidence="2" type="ORF">niasHT_010190</name>
</gene>
<dbReference type="PANTHER" id="PTHR45774">
    <property type="entry name" value="BTB/POZ DOMAIN-CONTAINING"/>
    <property type="match status" value="1"/>
</dbReference>
<dbReference type="Pfam" id="PF22486">
    <property type="entry name" value="MATH_2"/>
    <property type="match status" value="1"/>
</dbReference>
<dbReference type="SMART" id="SM00061">
    <property type="entry name" value="MATH"/>
    <property type="match status" value="1"/>
</dbReference>
<organism evidence="2 3">
    <name type="scientific">Heterodera trifolii</name>
    <dbReference type="NCBI Taxonomy" id="157864"/>
    <lineage>
        <taxon>Eukaryota</taxon>
        <taxon>Metazoa</taxon>
        <taxon>Ecdysozoa</taxon>
        <taxon>Nematoda</taxon>
        <taxon>Chromadorea</taxon>
        <taxon>Rhabditida</taxon>
        <taxon>Tylenchina</taxon>
        <taxon>Tylenchomorpha</taxon>
        <taxon>Tylenchoidea</taxon>
        <taxon>Heteroderidae</taxon>
        <taxon>Heteroderinae</taxon>
        <taxon>Heterodera</taxon>
    </lineage>
</organism>
<evidence type="ECO:0000313" key="2">
    <source>
        <dbReference type="EMBL" id="KAL3125610.1"/>
    </source>
</evidence>
<keyword evidence="3" id="KW-1185">Reference proteome</keyword>
<dbReference type="InterPro" id="IPR000210">
    <property type="entry name" value="BTB/POZ_dom"/>
</dbReference>
<dbReference type="EMBL" id="JBICBT010000027">
    <property type="protein sequence ID" value="KAL3125610.1"/>
    <property type="molecule type" value="Genomic_DNA"/>
</dbReference>
<dbReference type="InterPro" id="IPR002083">
    <property type="entry name" value="MATH/TRAF_dom"/>
</dbReference>
<evidence type="ECO:0000259" key="1">
    <source>
        <dbReference type="PROSITE" id="PS50144"/>
    </source>
</evidence>
<dbReference type="PANTHER" id="PTHR45774:SF3">
    <property type="entry name" value="BTB (POZ) DOMAIN-CONTAINING 2B-RELATED"/>
    <property type="match status" value="1"/>
</dbReference>
<evidence type="ECO:0000313" key="3">
    <source>
        <dbReference type="Proteomes" id="UP001620626"/>
    </source>
</evidence>
<dbReference type="InterPro" id="IPR008974">
    <property type="entry name" value="TRAF-like"/>
</dbReference>
<comment type="caution">
    <text evidence="2">The sequence shown here is derived from an EMBL/GenBank/DDBJ whole genome shotgun (WGS) entry which is preliminary data.</text>
</comment>
<accession>A0ABD2MDK9</accession>
<dbReference type="Gene3D" id="3.30.710.10">
    <property type="entry name" value="Potassium Channel Kv1.1, Chain A"/>
    <property type="match status" value="1"/>
</dbReference>
<dbReference type="SUPFAM" id="SSF54695">
    <property type="entry name" value="POZ domain"/>
    <property type="match status" value="1"/>
</dbReference>
<dbReference type="AlphaFoldDB" id="A0ABD2MDK9"/>
<sequence>MSSSLVNRMRRMLSIGKGADVHFLVGKEKEKEERIAADKLQHYELDPTQGIRIRERKKTYRENDLAIRNLAEGFDAIENPNDDEILAHLRSLQLILRIGTTQMVINSIFTSPSADCPPVIEVPDVEAEAFKVMLSFIYAEDLSELNGQNAMAVLYTANKYNISLLVKALLDFPINELPNVFLAFVEARLLNENDFSRRCLDYIDQNAETLFESEEFLQIDQNLLCKIFERDQLKIDDELTIWKAAIRWSDQKCRQNATECSAANRRSALGPALFKIRFPLITKREFSLNIVTSTVLTMEELLAVFQYHCHPNLRGAPGQYPMAFPCHGRFSDQKEGTLSMDIEKLSEFARERMNSSRYSDGIYIKGLPWKIVAKINTKKDSTEKWLGFYLLCTAQINDEKMICKCSVTYRIVSQNDETEDFTKKNDHVFNNRSYSNGFPFFITLTELMDTDKGFYDQNKDKVTLAIDFNELAEE</sequence>
<proteinExistence type="predicted"/>
<dbReference type="Gene3D" id="1.25.40.420">
    <property type="match status" value="1"/>
</dbReference>
<dbReference type="SUPFAM" id="SSF49599">
    <property type="entry name" value="TRAF domain-like"/>
    <property type="match status" value="1"/>
</dbReference>
<protein>
    <recommendedName>
        <fullName evidence="1">MATH domain-containing protein</fullName>
    </recommendedName>
</protein>
<reference evidence="2 3" key="1">
    <citation type="submission" date="2024-10" db="EMBL/GenBank/DDBJ databases">
        <authorList>
            <person name="Kim D."/>
        </authorList>
    </citation>
    <scope>NUCLEOTIDE SEQUENCE [LARGE SCALE GENOMIC DNA]</scope>
    <source>
        <strain evidence="2">BH-2024</strain>
    </source>
</reference>
<feature type="domain" description="MATH" evidence="1">
    <location>
        <begin position="335"/>
        <end position="466"/>
    </location>
</feature>
<dbReference type="Gene3D" id="2.60.210.10">
    <property type="entry name" value="Apoptosis, Tumor Necrosis Factor Receptor Associated Protein 2, Chain A"/>
    <property type="match status" value="1"/>
</dbReference>
<name>A0ABD2MDK9_9BILA</name>